<sequence length="205" mass="21860">MNGFRIILVALVLLLNLVGVSPAWADPPKLTGTPEYAEVTQAIANLIRAKAAPEESDLTSVEIEQKLGALNLQKYILETASHYSQCRNSTGSTIAVFAHKAKKAPQSPSVLYYLANGEMTEDEWSCDGVYLPTGTKLAGLSEVTEPTVAQFVSGTRLNATVNAQGELEFNLAPSKFAKSSDSVLPIPDLTVATIQASLPNAPIED</sequence>
<feature type="chain" id="PRO_5041702014" evidence="1">
    <location>
        <begin position="26"/>
        <end position="205"/>
    </location>
</feature>
<accession>A0AA96WZG1</accession>
<feature type="signal peptide" evidence="1">
    <location>
        <begin position="1"/>
        <end position="25"/>
    </location>
</feature>
<dbReference type="RefSeq" id="WP_316428751.1">
    <property type="nucleotide sequence ID" value="NZ_CP130144.1"/>
</dbReference>
<evidence type="ECO:0000313" key="2">
    <source>
        <dbReference type="EMBL" id="WNZ48510.1"/>
    </source>
</evidence>
<keyword evidence="1" id="KW-0732">Signal</keyword>
<organism evidence="2">
    <name type="scientific">Leptolyngbya boryana CZ1</name>
    <dbReference type="NCBI Taxonomy" id="3060204"/>
    <lineage>
        <taxon>Bacteria</taxon>
        <taxon>Bacillati</taxon>
        <taxon>Cyanobacteriota</taxon>
        <taxon>Cyanophyceae</taxon>
        <taxon>Leptolyngbyales</taxon>
        <taxon>Leptolyngbyaceae</taxon>
        <taxon>Leptolyngbya group</taxon>
        <taxon>Leptolyngbya</taxon>
    </lineage>
</organism>
<reference evidence="2" key="2">
    <citation type="submission" date="2023-07" db="EMBL/GenBank/DDBJ databases">
        <authorList>
            <person name="Bai X.-H."/>
            <person name="Wang H.-H."/>
            <person name="Wang J."/>
            <person name="Ma M.-Y."/>
            <person name="Hu H.-H."/>
            <person name="Song Z.-L."/>
            <person name="Ma H.-G."/>
            <person name="Fan Y."/>
            <person name="Du C.-Y."/>
            <person name="Xu J.-C."/>
        </authorList>
    </citation>
    <scope>NUCLEOTIDE SEQUENCE</scope>
    <source>
        <strain evidence="2">CZ1</strain>
    </source>
</reference>
<protein>
    <submittedName>
        <fullName evidence="2">Uncharacterized protein</fullName>
    </submittedName>
</protein>
<dbReference type="EMBL" id="CP130144">
    <property type="protein sequence ID" value="WNZ48510.1"/>
    <property type="molecule type" value="Genomic_DNA"/>
</dbReference>
<name>A0AA96WZG1_LEPBY</name>
<dbReference type="AlphaFoldDB" id="A0AA96WZG1"/>
<gene>
    <name evidence="2" type="ORF">Q2T42_11790</name>
</gene>
<proteinExistence type="predicted"/>
<reference evidence="2" key="1">
    <citation type="journal article" date="2023" name="Plants (Basel)">
        <title>Genomic Analysis of Leptolyngbya boryana CZ1 Reveals Efficient Carbon Fixation Modules.</title>
        <authorList>
            <person name="Bai X."/>
            <person name="Wang H."/>
            <person name="Cheng W."/>
            <person name="Wang J."/>
            <person name="Ma M."/>
            <person name="Hu H."/>
            <person name="Song Z."/>
            <person name="Ma H."/>
            <person name="Fan Y."/>
            <person name="Du C."/>
            <person name="Xu J."/>
        </authorList>
    </citation>
    <scope>NUCLEOTIDE SEQUENCE</scope>
    <source>
        <strain evidence="2">CZ1</strain>
    </source>
</reference>
<evidence type="ECO:0000256" key="1">
    <source>
        <dbReference type="SAM" id="SignalP"/>
    </source>
</evidence>